<dbReference type="SUPFAM" id="SSF82171">
    <property type="entry name" value="DPP6 N-terminal domain-like"/>
    <property type="match status" value="1"/>
</dbReference>
<organism evidence="2 3">
    <name type="scientific">Fimbriimonas ginsengisoli Gsoil 348</name>
    <dbReference type="NCBI Taxonomy" id="661478"/>
    <lineage>
        <taxon>Bacteria</taxon>
        <taxon>Bacillati</taxon>
        <taxon>Armatimonadota</taxon>
        <taxon>Fimbriimonadia</taxon>
        <taxon>Fimbriimonadales</taxon>
        <taxon>Fimbriimonadaceae</taxon>
        <taxon>Fimbriimonas</taxon>
    </lineage>
</organism>
<gene>
    <name evidence="2" type="ORF">OP10G_3912</name>
</gene>
<feature type="chain" id="PRO_5001654318" evidence="1">
    <location>
        <begin position="20"/>
        <end position="462"/>
    </location>
</feature>
<keyword evidence="3" id="KW-1185">Reference proteome</keyword>
<dbReference type="STRING" id="661478.OP10G_3912"/>
<name>A0A068NWX2_FIMGI</name>
<feature type="signal peptide" evidence="1">
    <location>
        <begin position="1"/>
        <end position="19"/>
    </location>
</feature>
<proteinExistence type="predicted"/>
<evidence type="ECO:0000313" key="3">
    <source>
        <dbReference type="Proteomes" id="UP000027982"/>
    </source>
</evidence>
<evidence type="ECO:0000256" key="1">
    <source>
        <dbReference type="SAM" id="SignalP"/>
    </source>
</evidence>
<reference evidence="2 3" key="1">
    <citation type="journal article" date="2014" name="PLoS ONE">
        <title>The first complete genome sequence of the class fimbriimonadia in the phylum armatimonadetes.</title>
        <authorList>
            <person name="Hu Z.Y."/>
            <person name="Wang Y.Z."/>
            <person name="Im W.T."/>
            <person name="Wang S.Y."/>
            <person name="Zhao G.P."/>
            <person name="Zheng H.J."/>
            <person name="Quan Z.X."/>
        </authorList>
    </citation>
    <scope>NUCLEOTIDE SEQUENCE [LARGE SCALE GENOMIC DNA]</scope>
    <source>
        <strain evidence="2">Gsoil 348</strain>
    </source>
</reference>
<dbReference type="Proteomes" id="UP000027982">
    <property type="component" value="Chromosome"/>
</dbReference>
<keyword evidence="1" id="KW-0732">Signal</keyword>
<evidence type="ECO:0000313" key="2">
    <source>
        <dbReference type="EMBL" id="AIE87280.1"/>
    </source>
</evidence>
<protein>
    <submittedName>
        <fullName evidence="2">Uncharacterized protein</fullName>
    </submittedName>
</protein>
<dbReference type="KEGG" id="fgi:OP10G_3912"/>
<dbReference type="EMBL" id="CP007139">
    <property type="protein sequence ID" value="AIE87280.1"/>
    <property type="molecule type" value="Genomic_DNA"/>
</dbReference>
<dbReference type="HOGENOM" id="CLU_591538_0_0_0"/>
<sequence>MLRLLAAAISFAAVCLASAQIPDIRRDFVLLEKDAVGLLAPRVASGAYSESIKWSSDGAYLMINQLDMGSVESILKSMASGTPPSAEVEPQRQIVFFSTKGYKTKSVVPITGAGIKIQTLEWLPNSSQAIVQYMMPRLREDGTVEDMDDVVSLISAGDGKVRPLAKSEPNTSLSVEISPNTSRFAITRTKLVVPTPGSGEHPAMRSEIQFGSSDGSLSPFLKLPHSYSEFRWGADGAPYVCIREISKKHAGVDTTWFRIDGRTGATTPATEPAWPSAPAAKVVNALSFEFKMPVPKKVDGDVPNIRAVVIVPAEGKGEHMAFASSDGVQGLVSPAGDAVAYIHHGVALVRPLIHVSKDAYLQALAAAKRVELLSNAKQAGLALIMFGADNDDKLPGVGDNFLDKINPYVKNPSLLNGFVFSLAGADLSKVDNPASTELGYIPGPGGRAVVYADGHAKWIPNP</sequence>
<accession>A0A068NWX2</accession>
<dbReference type="AlphaFoldDB" id="A0A068NWX2"/>